<dbReference type="PROSITE" id="PS51257">
    <property type="entry name" value="PROKAR_LIPOPROTEIN"/>
    <property type="match status" value="1"/>
</dbReference>
<protein>
    <submittedName>
        <fullName evidence="5">PDZ domain-containing protein</fullName>
    </submittedName>
</protein>
<dbReference type="SMART" id="SM00228">
    <property type="entry name" value="PDZ"/>
    <property type="match status" value="1"/>
</dbReference>
<evidence type="ECO:0000313" key="5">
    <source>
        <dbReference type="EMBL" id="MBK1880776.1"/>
    </source>
</evidence>
<dbReference type="PROSITE" id="PS50106">
    <property type="entry name" value="PDZ"/>
    <property type="match status" value="1"/>
</dbReference>
<dbReference type="Proteomes" id="UP000603141">
    <property type="component" value="Unassembled WGS sequence"/>
</dbReference>
<dbReference type="Pfam" id="PF13180">
    <property type="entry name" value="PDZ_2"/>
    <property type="match status" value="1"/>
</dbReference>
<organism evidence="5 6">
    <name type="scientific">Luteolibacter pohnpeiensis</name>
    <dbReference type="NCBI Taxonomy" id="454153"/>
    <lineage>
        <taxon>Bacteria</taxon>
        <taxon>Pseudomonadati</taxon>
        <taxon>Verrucomicrobiota</taxon>
        <taxon>Verrucomicrobiia</taxon>
        <taxon>Verrucomicrobiales</taxon>
        <taxon>Verrucomicrobiaceae</taxon>
        <taxon>Luteolibacter</taxon>
    </lineage>
</organism>
<accession>A0A934VPA1</accession>
<dbReference type="InterPro" id="IPR046449">
    <property type="entry name" value="DEGP_PDZ_sf"/>
</dbReference>
<sequence>MRPNHLLLPLLAIGLSSCEKKAPPVAAKPAQPIEIVTTSETRPAPVNLVDSVVRINSTLQDWSAGQPWEKEDPYTRRGLAAIVGDQKVLTTAEMVADATYLEFESPDGTRFAEAKVIAVDYEANLALLGPASEEEGKKLFLNTKPLEIAKPSTLGDTMEVLQVEDNGVALLTPGLLQSIDVTSNFLPNQSFLTYRVKASMQTAASSYSLPVLQDGKVAGVLFTYDSDDQICDVSSTDIVTRFLKEAATGSYKGFPSLGVSVAKTEDTSFREWLKIPDDKGGLYINTVRKGGAADAAGVKKGDVLLAIDGQEINRRGYYEHPNYGSLFWGHLVRGENSVGQEISLSLLRDGEPLELKATLTRDEEENRLVPNYSFGKAPNYLVKGGFVFQELSRSLLEAFGKDWTARAPLNLLDAFENPEKYEGKVDRVVFLSGAIATPATVGYERLRNLIVRRVNGKEVRDMKSLKEAFDSNTGDLHSIEFDDENFTVYLDGTVSDFVDKQLLQRGITQLSRTE</sequence>
<keyword evidence="2" id="KW-0378">Hydrolase</keyword>
<feature type="domain" description="PDZ" evidence="4">
    <location>
        <begin position="240"/>
        <end position="312"/>
    </location>
</feature>
<evidence type="ECO:0000259" key="4">
    <source>
        <dbReference type="PROSITE" id="PS50106"/>
    </source>
</evidence>
<proteinExistence type="predicted"/>
<comment type="caution">
    <text evidence="5">The sequence shown here is derived from an EMBL/GenBank/DDBJ whole genome shotgun (WGS) entry which is preliminary data.</text>
</comment>
<dbReference type="GO" id="GO:0006508">
    <property type="term" value="P:proteolysis"/>
    <property type="evidence" value="ECO:0007669"/>
    <property type="project" value="UniProtKB-KW"/>
</dbReference>
<name>A0A934VPA1_9BACT</name>
<dbReference type="RefSeq" id="WP_200266320.1">
    <property type="nucleotide sequence ID" value="NZ_JAENIJ010000001.1"/>
</dbReference>
<keyword evidence="1" id="KW-0645">Protease</keyword>
<dbReference type="EMBL" id="JAENIJ010000001">
    <property type="protein sequence ID" value="MBK1880776.1"/>
    <property type="molecule type" value="Genomic_DNA"/>
</dbReference>
<dbReference type="InterPro" id="IPR001478">
    <property type="entry name" value="PDZ"/>
</dbReference>
<dbReference type="PANTHER" id="PTHR45980:SF9">
    <property type="entry name" value="PROTEASE DO-LIKE 10, MITOCHONDRIAL-RELATED"/>
    <property type="match status" value="1"/>
</dbReference>
<evidence type="ECO:0000256" key="1">
    <source>
        <dbReference type="ARBA" id="ARBA00022670"/>
    </source>
</evidence>
<evidence type="ECO:0000256" key="3">
    <source>
        <dbReference type="ARBA" id="ARBA00022825"/>
    </source>
</evidence>
<dbReference type="SUPFAM" id="SSF50494">
    <property type="entry name" value="Trypsin-like serine proteases"/>
    <property type="match status" value="1"/>
</dbReference>
<dbReference type="Gene3D" id="2.40.10.10">
    <property type="entry name" value="Trypsin-like serine proteases"/>
    <property type="match status" value="1"/>
</dbReference>
<dbReference type="InterPro" id="IPR043504">
    <property type="entry name" value="Peptidase_S1_PA_chymotrypsin"/>
</dbReference>
<dbReference type="GO" id="GO:0004252">
    <property type="term" value="F:serine-type endopeptidase activity"/>
    <property type="evidence" value="ECO:0007669"/>
    <property type="project" value="TreeGrafter"/>
</dbReference>
<dbReference type="InterPro" id="IPR009003">
    <property type="entry name" value="Peptidase_S1_PA"/>
</dbReference>
<dbReference type="AlphaFoldDB" id="A0A934VPA1"/>
<evidence type="ECO:0000256" key="2">
    <source>
        <dbReference type="ARBA" id="ARBA00022801"/>
    </source>
</evidence>
<evidence type="ECO:0000313" key="6">
    <source>
        <dbReference type="Proteomes" id="UP000603141"/>
    </source>
</evidence>
<dbReference type="Gene3D" id="2.30.42.10">
    <property type="match status" value="1"/>
</dbReference>
<dbReference type="Gene3D" id="3.20.190.20">
    <property type="match status" value="1"/>
</dbReference>
<gene>
    <name evidence="5" type="ORF">JIN85_00030</name>
</gene>
<keyword evidence="6" id="KW-1185">Reference proteome</keyword>
<dbReference type="InterPro" id="IPR036034">
    <property type="entry name" value="PDZ_sf"/>
</dbReference>
<reference evidence="5" key="1">
    <citation type="submission" date="2021-01" db="EMBL/GenBank/DDBJ databases">
        <title>Modified the classification status of verrucomicrobia.</title>
        <authorList>
            <person name="Feng X."/>
        </authorList>
    </citation>
    <scope>NUCLEOTIDE SEQUENCE</scope>
    <source>
        <strain evidence="5">KCTC 22041</strain>
    </source>
</reference>
<dbReference type="PANTHER" id="PTHR45980">
    <property type="match status" value="1"/>
</dbReference>
<dbReference type="InterPro" id="IPR041517">
    <property type="entry name" value="DEGP_PDZ"/>
</dbReference>
<dbReference type="SUPFAM" id="SSF50156">
    <property type="entry name" value="PDZ domain-like"/>
    <property type="match status" value="1"/>
</dbReference>
<keyword evidence="3" id="KW-0720">Serine protease</keyword>
<dbReference type="Pfam" id="PF17815">
    <property type="entry name" value="PDZ_3"/>
    <property type="match status" value="1"/>
</dbReference>